<dbReference type="SUPFAM" id="SSF52172">
    <property type="entry name" value="CheY-like"/>
    <property type="match status" value="2"/>
</dbReference>
<evidence type="ECO:0000313" key="4">
    <source>
        <dbReference type="EMBL" id="RFA36551.1"/>
    </source>
</evidence>
<feature type="domain" description="Response regulatory" evidence="3">
    <location>
        <begin position="147"/>
        <end position="264"/>
    </location>
</feature>
<gene>
    <name evidence="4" type="ORF">CAL65_11365</name>
</gene>
<accession>A0A3E0WWL4</accession>
<keyword evidence="5" id="KW-1185">Reference proteome</keyword>
<dbReference type="PANTHER" id="PTHR44591:SF3">
    <property type="entry name" value="RESPONSE REGULATORY DOMAIN-CONTAINING PROTEIN"/>
    <property type="match status" value="1"/>
</dbReference>
<protein>
    <submittedName>
        <fullName evidence="4">Two-component system response regulator</fullName>
    </submittedName>
</protein>
<evidence type="ECO:0000313" key="5">
    <source>
        <dbReference type="Proteomes" id="UP000256763"/>
    </source>
</evidence>
<comment type="caution">
    <text evidence="4">The sequence shown here is derived from an EMBL/GenBank/DDBJ whole genome shotgun (WGS) entry which is preliminary data.</text>
</comment>
<dbReference type="SMART" id="SM00448">
    <property type="entry name" value="REC"/>
    <property type="match status" value="2"/>
</dbReference>
<comment type="caution">
    <text evidence="2">Lacks conserved residue(s) required for the propagation of feature annotation.</text>
</comment>
<name>A0A3E0WWL4_9GAMM</name>
<dbReference type="PROSITE" id="PS50110">
    <property type="entry name" value="RESPONSE_REGULATORY"/>
    <property type="match status" value="2"/>
</dbReference>
<dbReference type="RefSeq" id="WP_116302002.1">
    <property type="nucleotide sequence ID" value="NZ_NFZV01000007.1"/>
</dbReference>
<dbReference type="Proteomes" id="UP000256763">
    <property type="component" value="Unassembled WGS sequence"/>
</dbReference>
<feature type="modified residue" description="4-aspartylphosphate" evidence="2">
    <location>
        <position position="197"/>
    </location>
</feature>
<keyword evidence="1 2" id="KW-0597">Phosphoprotein</keyword>
<dbReference type="InterPro" id="IPR050595">
    <property type="entry name" value="Bact_response_regulator"/>
</dbReference>
<organism evidence="4 5">
    <name type="scientific">Alkalilimnicola ehrlichii</name>
    <dbReference type="NCBI Taxonomy" id="351052"/>
    <lineage>
        <taxon>Bacteria</taxon>
        <taxon>Pseudomonadati</taxon>
        <taxon>Pseudomonadota</taxon>
        <taxon>Gammaproteobacteria</taxon>
        <taxon>Chromatiales</taxon>
        <taxon>Ectothiorhodospiraceae</taxon>
        <taxon>Alkalilimnicola</taxon>
    </lineage>
</organism>
<dbReference type="PANTHER" id="PTHR44591">
    <property type="entry name" value="STRESS RESPONSE REGULATOR PROTEIN 1"/>
    <property type="match status" value="1"/>
</dbReference>
<dbReference type="AlphaFoldDB" id="A0A3E0WWL4"/>
<evidence type="ECO:0000256" key="2">
    <source>
        <dbReference type="PROSITE-ProRule" id="PRU00169"/>
    </source>
</evidence>
<dbReference type="Pfam" id="PF00072">
    <property type="entry name" value="Response_reg"/>
    <property type="match status" value="2"/>
</dbReference>
<sequence length="266" mass="29991">MSQNLSLHDLSILLVEPSSTQARIIVEHLANVGLNKIEVVHNGRDALTEMKRHVPDLVLSAMYFEDMTGSDLVETMRSDSMLEYTPFILVSSETHPHNLEPIRQAGVLAILPKPFDLADLKRALYGSLEFLDPEALEVSHIDVEDLRVLVVDDSRFSQRHIQHILHQLGIEHISLAPNGREAAELIRDERFDLVVTDYNMPEMDGQQLVSYIRNLSDQPELPVLMVTCERDDSRLASVRQAGVSALCDKPFDVANIREIARNLLTL</sequence>
<proteinExistence type="predicted"/>
<evidence type="ECO:0000256" key="1">
    <source>
        <dbReference type="ARBA" id="ARBA00022553"/>
    </source>
</evidence>
<dbReference type="GO" id="GO:0000160">
    <property type="term" value="P:phosphorelay signal transduction system"/>
    <property type="evidence" value="ECO:0007669"/>
    <property type="project" value="InterPro"/>
</dbReference>
<dbReference type="InterPro" id="IPR001789">
    <property type="entry name" value="Sig_transdc_resp-reg_receiver"/>
</dbReference>
<evidence type="ECO:0000259" key="3">
    <source>
        <dbReference type="PROSITE" id="PS50110"/>
    </source>
</evidence>
<dbReference type="EMBL" id="NFZW01000009">
    <property type="protein sequence ID" value="RFA36551.1"/>
    <property type="molecule type" value="Genomic_DNA"/>
</dbReference>
<dbReference type="Gene3D" id="3.40.50.2300">
    <property type="match status" value="2"/>
</dbReference>
<dbReference type="OrthoDB" id="9800897at2"/>
<reference evidence="5" key="1">
    <citation type="submission" date="2017-05" db="EMBL/GenBank/DDBJ databases">
        <authorList>
            <person name="Sharma S."/>
            <person name="Sidhu C."/>
            <person name="Pinnaka A.K."/>
        </authorList>
    </citation>
    <scope>NUCLEOTIDE SEQUENCE [LARGE SCALE GENOMIC DNA]</scope>
    <source>
        <strain evidence="5">AK93</strain>
    </source>
</reference>
<dbReference type="InterPro" id="IPR011006">
    <property type="entry name" value="CheY-like_superfamily"/>
</dbReference>
<feature type="domain" description="Response regulatory" evidence="3">
    <location>
        <begin position="11"/>
        <end position="128"/>
    </location>
</feature>